<dbReference type="SUPFAM" id="SSF52413">
    <property type="entry name" value="UDP-glucose/GDP-mannose dehydrogenase C-terminal domain"/>
    <property type="match status" value="1"/>
</dbReference>
<dbReference type="InterPro" id="IPR014026">
    <property type="entry name" value="UDP-Glc/GDP-Man_DH_dimer"/>
</dbReference>
<dbReference type="AlphaFoldDB" id="A0A698FUT3"/>
<evidence type="ECO:0000256" key="5">
    <source>
        <dbReference type="ARBA" id="ARBA00023027"/>
    </source>
</evidence>
<evidence type="ECO:0000256" key="4">
    <source>
        <dbReference type="ARBA" id="ARBA00023002"/>
    </source>
</evidence>
<feature type="binding site" evidence="9">
    <location>
        <begin position="142"/>
        <end position="145"/>
    </location>
    <ligand>
        <name>substrate</name>
    </ligand>
</feature>
<dbReference type="InterPro" id="IPR028357">
    <property type="entry name" value="UDPglc_DH_bac"/>
</dbReference>
<dbReference type="InterPro" id="IPR036220">
    <property type="entry name" value="UDP-Glc/GDP-Man_DH_C_sf"/>
</dbReference>
<dbReference type="PIRSF" id="PIRSF000124">
    <property type="entry name" value="UDPglc_GDPman_dh"/>
    <property type="match status" value="1"/>
</dbReference>
<dbReference type="Proteomes" id="UP000440714">
    <property type="component" value="Unassembled WGS sequence"/>
</dbReference>
<dbReference type="InterPro" id="IPR001732">
    <property type="entry name" value="UDP-Glc/GDP-Man_DH_N"/>
</dbReference>
<keyword evidence="4 7" id="KW-0560">Oxidoreductase</keyword>
<dbReference type="SMART" id="SM00984">
    <property type="entry name" value="UDPG_MGDP_dh_C"/>
    <property type="match status" value="1"/>
</dbReference>
<organism evidence="12 13">
    <name type="scientific">Campylobacter lari</name>
    <dbReference type="NCBI Taxonomy" id="201"/>
    <lineage>
        <taxon>Bacteria</taxon>
        <taxon>Pseudomonadati</taxon>
        <taxon>Campylobacterota</taxon>
        <taxon>Epsilonproteobacteria</taxon>
        <taxon>Campylobacterales</taxon>
        <taxon>Campylobacteraceae</taxon>
        <taxon>Campylobacter</taxon>
    </lineage>
</organism>
<feature type="binding site" evidence="10">
    <location>
        <position position="34"/>
    </location>
    <ligand>
        <name>NAD(+)</name>
        <dbReference type="ChEBI" id="CHEBI:57540"/>
    </ligand>
</feature>
<dbReference type="PANTHER" id="PTHR43750">
    <property type="entry name" value="UDP-GLUCOSE 6-DEHYDROGENASE TUAD"/>
    <property type="match status" value="1"/>
</dbReference>
<feature type="binding site" evidence="10">
    <location>
        <position position="145"/>
    </location>
    <ligand>
        <name>NAD(+)</name>
        <dbReference type="ChEBI" id="CHEBI:57540"/>
    </ligand>
</feature>
<feature type="domain" description="UDP-glucose/GDP-mannose dehydrogenase C-terminal" evidence="11">
    <location>
        <begin position="300"/>
        <end position="386"/>
    </location>
</feature>
<evidence type="ECO:0000256" key="3">
    <source>
        <dbReference type="ARBA" id="ARBA00012954"/>
    </source>
</evidence>
<feature type="active site" description="Nucleophile" evidence="8">
    <location>
        <position position="253"/>
    </location>
</feature>
<comment type="similarity">
    <text evidence="2 7">Belongs to the UDP-glucose/GDP-mannose dehydrogenase family.</text>
</comment>
<dbReference type="Pfam" id="PF00984">
    <property type="entry name" value="UDPG_MGDP_dh"/>
    <property type="match status" value="1"/>
</dbReference>
<sequence>MKICVVGIGYVGLANALMLCKNHEVVLLDIDATKVDKINQKQSPIKDQMIEEYIADSSNMVYATLDKEYAYKGCDYIIIATPTNYNETTQYFDTKSIEKVMEDIVKFNKNTIVVIKSTIPIGYTKHLKTSFSVKDIIFCPEFLREGSALYDNLYPSRIIIGSKERYASKIAEIFTSSVLKKDVPVLFMNSEEAESVKLFSNTYLAMRVGFFNELDMFAQKNNLNTEDIISGVCADPRIGNYYNNPSFGYGGYCLPKDSKQLLANFKETPSALIQAIVKTNELRKEFIIQQILSKKINTVGFYRLIMKHESDNFRNSVMLDLIDEIQKYKKIFIYEPLVSEICYNGYMVENNFNNFVNKSELIVANRMDKQLLPYKDKIYTSDIYTSDI</sequence>
<protein>
    <recommendedName>
        <fullName evidence="3 7">UDP-glucose 6-dehydrogenase</fullName>
        <ecNumber evidence="3 7">1.1.1.22</ecNumber>
    </recommendedName>
</protein>
<proteinExistence type="inferred from homology"/>
<dbReference type="GO" id="GO:0000271">
    <property type="term" value="P:polysaccharide biosynthetic process"/>
    <property type="evidence" value="ECO:0007669"/>
    <property type="project" value="InterPro"/>
</dbReference>
<evidence type="ECO:0000256" key="8">
    <source>
        <dbReference type="PIRSR" id="PIRSR500134-1"/>
    </source>
</evidence>
<evidence type="ECO:0000256" key="9">
    <source>
        <dbReference type="PIRSR" id="PIRSR500134-2"/>
    </source>
</evidence>
<comment type="catalytic activity">
    <reaction evidence="6 7">
        <text>UDP-alpha-D-glucose + 2 NAD(+) + H2O = UDP-alpha-D-glucuronate + 2 NADH + 3 H(+)</text>
        <dbReference type="Rhea" id="RHEA:23596"/>
        <dbReference type="ChEBI" id="CHEBI:15377"/>
        <dbReference type="ChEBI" id="CHEBI:15378"/>
        <dbReference type="ChEBI" id="CHEBI:57540"/>
        <dbReference type="ChEBI" id="CHEBI:57945"/>
        <dbReference type="ChEBI" id="CHEBI:58052"/>
        <dbReference type="ChEBI" id="CHEBI:58885"/>
        <dbReference type="EC" id="1.1.1.22"/>
    </reaction>
</comment>
<comment type="pathway">
    <text evidence="1">Nucleotide-sugar biosynthesis; UDP-alpha-D-glucuronate biosynthesis; UDP-alpha-D-glucuronate from UDP-alpha-D-glucose: step 1/1.</text>
</comment>
<dbReference type="UniPathway" id="UPA00038">
    <property type="reaction ID" value="UER00491"/>
</dbReference>
<dbReference type="PIRSF" id="PIRSF500134">
    <property type="entry name" value="UDPglc_DH_bac"/>
    <property type="match status" value="1"/>
</dbReference>
<dbReference type="RefSeq" id="WP_214097777.1">
    <property type="nucleotide sequence ID" value="NZ_JAHCYI010000125.1"/>
</dbReference>
<evidence type="ECO:0000313" key="13">
    <source>
        <dbReference type="Proteomes" id="UP000440714"/>
    </source>
</evidence>
<reference evidence="12 13" key="1">
    <citation type="submission" date="2019-09" db="EMBL/GenBank/DDBJ databases">
        <authorList>
            <consortium name="PulseNet: The National Subtyping Network for Foodborne Disease Surveillance"/>
            <person name="Tarr C.L."/>
            <person name="Trees E."/>
            <person name="Katz L.S."/>
            <person name="Carleton-Romer H.A."/>
            <person name="Stroika S."/>
            <person name="Kucerova Z."/>
            <person name="Roache K.F."/>
            <person name="Sabol A.L."/>
            <person name="Besser J."/>
            <person name="Gerner-Smidt P."/>
        </authorList>
    </citation>
    <scope>NUCLEOTIDE SEQUENCE [LARGE SCALE GENOMIC DNA]</scope>
    <source>
        <strain evidence="12 13">PNUSAC011760</strain>
    </source>
</reference>
<dbReference type="GO" id="GO:0006065">
    <property type="term" value="P:UDP-glucuronate biosynthetic process"/>
    <property type="evidence" value="ECO:0007669"/>
    <property type="project" value="UniProtKB-UniPathway"/>
</dbReference>
<dbReference type="InterPro" id="IPR013328">
    <property type="entry name" value="6PGD_dom2"/>
</dbReference>
<dbReference type="InterPro" id="IPR008927">
    <property type="entry name" value="6-PGluconate_DH-like_C_sf"/>
</dbReference>
<evidence type="ECO:0000313" key="12">
    <source>
        <dbReference type="EMBL" id="ECW8954642.1"/>
    </source>
</evidence>
<dbReference type="NCBIfam" id="TIGR03026">
    <property type="entry name" value="NDP-sugDHase"/>
    <property type="match status" value="1"/>
</dbReference>
<dbReference type="Pfam" id="PF03721">
    <property type="entry name" value="UDPG_MGDP_dh_N"/>
    <property type="match status" value="1"/>
</dbReference>
<evidence type="ECO:0000256" key="6">
    <source>
        <dbReference type="ARBA" id="ARBA00047473"/>
    </source>
</evidence>
<dbReference type="EMBL" id="AAKYAN010000007">
    <property type="protein sequence ID" value="ECW8954642.1"/>
    <property type="molecule type" value="Genomic_DNA"/>
</dbReference>
<evidence type="ECO:0000256" key="2">
    <source>
        <dbReference type="ARBA" id="ARBA00006601"/>
    </source>
</evidence>
<dbReference type="InterPro" id="IPR036291">
    <property type="entry name" value="NAD(P)-bd_dom_sf"/>
</dbReference>
<feature type="binding site" evidence="9">
    <location>
        <position position="306"/>
    </location>
    <ligand>
        <name>substrate</name>
    </ligand>
</feature>
<evidence type="ECO:0000256" key="7">
    <source>
        <dbReference type="PIRNR" id="PIRNR000124"/>
    </source>
</evidence>
<name>A0A698FUT3_CAMLA</name>
<feature type="binding site" evidence="9">
    <location>
        <position position="307"/>
    </location>
    <ligand>
        <name>substrate</name>
    </ligand>
</feature>
<dbReference type="SUPFAM" id="SSF48179">
    <property type="entry name" value="6-phosphogluconate dehydrogenase C-terminal domain-like"/>
    <property type="match status" value="1"/>
</dbReference>
<feature type="binding site" evidence="9">
    <location>
        <begin position="242"/>
        <end position="246"/>
    </location>
    <ligand>
        <name>substrate</name>
    </ligand>
</feature>
<dbReference type="PANTHER" id="PTHR43750:SF2">
    <property type="entry name" value="UDP-GLUCOSE 6-DEHYDROGENASE"/>
    <property type="match status" value="1"/>
</dbReference>
<feature type="binding site" evidence="10">
    <location>
        <position position="83"/>
    </location>
    <ligand>
        <name>NAD(+)</name>
        <dbReference type="ChEBI" id="CHEBI:57540"/>
    </ligand>
</feature>
<dbReference type="InterPro" id="IPR017476">
    <property type="entry name" value="UDP-Glc/GDP-Man"/>
</dbReference>
<dbReference type="GO" id="GO:0051287">
    <property type="term" value="F:NAD binding"/>
    <property type="evidence" value="ECO:0007669"/>
    <property type="project" value="InterPro"/>
</dbReference>
<feature type="binding site" evidence="9">
    <location>
        <position position="250"/>
    </location>
    <ligand>
        <name>substrate</name>
    </ligand>
</feature>
<dbReference type="GO" id="GO:0003979">
    <property type="term" value="F:UDP-glucose 6-dehydrogenase activity"/>
    <property type="evidence" value="ECO:0007669"/>
    <property type="project" value="UniProtKB-EC"/>
</dbReference>
<feature type="binding site" evidence="9">
    <location>
        <position position="197"/>
    </location>
    <ligand>
        <name>substrate</name>
    </ligand>
</feature>
<accession>A0A698FUT3</accession>
<feature type="binding site" evidence="10">
    <location>
        <position position="118"/>
    </location>
    <ligand>
        <name>NAD(+)</name>
        <dbReference type="ChEBI" id="CHEBI:57540"/>
    </ligand>
</feature>
<feature type="binding site" evidence="10">
    <location>
        <position position="29"/>
    </location>
    <ligand>
        <name>NAD(+)</name>
        <dbReference type="ChEBI" id="CHEBI:57540"/>
    </ligand>
</feature>
<evidence type="ECO:0000256" key="10">
    <source>
        <dbReference type="PIRSR" id="PIRSR500134-3"/>
    </source>
</evidence>
<feature type="binding site" evidence="9">
    <location>
        <position position="387"/>
    </location>
    <ligand>
        <name>substrate</name>
    </ligand>
</feature>
<comment type="caution">
    <text evidence="12">The sequence shown here is derived from an EMBL/GenBank/DDBJ whole genome shotgun (WGS) entry which is preliminary data.</text>
</comment>
<feature type="binding site" evidence="10">
    <location>
        <position position="256"/>
    </location>
    <ligand>
        <name>NAD(+)</name>
        <dbReference type="ChEBI" id="CHEBI:57540"/>
    </ligand>
</feature>
<dbReference type="SUPFAM" id="SSF51735">
    <property type="entry name" value="NAD(P)-binding Rossmann-fold domains"/>
    <property type="match status" value="1"/>
</dbReference>
<dbReference type="InterPro" id="IPR014027">
    <property type="entry name" value="UDP-Glc/GDP-Man_DH_C"/>
</dbReference>
<dbReference type="EC" id="1.1.1.22" evidence="3 7"/>
<evidence type="ECO:0000259" key="11">
    <source>
        <dbReference type="SMART" id="SM00984"/>
    </source>
</evidence>
<evidence type="ECO:0000256" key="1">
    <source>
        <dbReference type="ARBA" id="ARBA00004701"/>
    </source>
</evidence>
<dbReference type="Gene3D" id="3.40.50.720">
    <property type="entry name" value="NAD(P)-binding Rossmann-like Domain"/>
    <property type="match status" value="2"/>
</dbReference>
<feature type="binding site" evidence="10">
    <location>
        <position position="314"/>
    </location>
    <ligand>
        <name>NAD(+)</name>
        <dbReference type="ChEBI" id="CHEBI:57540"/>
    </ligand>
</feature>
<keyword evidence="5 7" id="KW-0520">NAD</keyword>
<dbReference type="Gene3D" id="1.10.1040.10">
    <property type="entry name" value="N-(1-d-carboxylethyl)-l-norvaline Dehydrogenase, domain 2"/>
    <property type="match status" value="1"/>
</dbReference>
<gene>
    <name evidence="12" type="ORF">F5R70_04240</name>
</gene>